<dbReference type="EMBL" id="CAIJDE010000048">
    <property type="protein sequence ID" value="CAC9975415.1"/>
    <property type="molecule type" value="Genomic_DNA"/>
</dbReference>
<dbReference type="Proteomes" id="UP000533639">
    <property type="component" value="Unassembled WGS sequence"/>
</dbReference>
<reference evidence="1 2" key="1">
    <citation type="submission" date="2020-06" db="EMBL/GenBank/DDBJ databases">
        <authorList>
            <person name="Criscuolo A."/>
        </authorList>
    </citation>
    <scope>NUCLEOTIDE SEQUENCE [LARGE SCALE GENOMIC DNA]</scope>
    <source>
        <strain evidence="1">PXU-55</strain>
    </source>
</reference>
<evidence type="ECO:0000313" key="1">
    <source>
        <dbReference type="EMBL" id="CAC9975415.1"/>
    </source>
</evidence>
<comment type="caution">
    <text evidence="1">The sequence shown here is derived from an EMBL/GenBank/DDBJ whole genome shotgun (WGS) entry which is preliminary data.</text>
</comment>
<evidence type="ECO:0000313" key="2">
    <source>
        <dbReference type="Proteomes" id="UP000533639"/>
    </source>
</evidence>
<gene>
    <name evidence="1" type="ORF">FLAPXU55_03128</name>
</gene>
<keyword evidence="2" id="KW-1185">Reference proteome</keyword>
<sequence>MLFLHKAMNKFMHEILGLFIIFTPILEINI</sequence>
<proteinExistence type="predicted"/>
<name>A0A9N8J394_9FLAO</name>
<dbReference type="AlphaFoldDB" id="A0A9N8J394"/>
<protein>
    <submittedName>
        <fullName evidence="1">Uncharacterized protein</fullName>
    </submittedName>
</protein>
<accession>A0A9N8J394</accession>
<organism evidence="1 2">
    <name type="scientific">Flavobacterium panici</name>
    <dbReference type="NCBI Taxonomy" id="2654843"/>
    <lineage>
        <taxon>Bacteria</taxon>
        <taxon>Pseudomonadati</taxon>
        <taxon>Bacteroidota</taxon>
        <taxon>Flavobacteriia</taxon>
        <taxon>Flavobacteriales</taxon>
        <taxon>Flavobacteriaceae</taxon>
        <taxon>Flavobacterium</taxon>
    </lineage>
</organism>